<dbReference type="Proteomes" id="UP000095455">
    <property type="component" value="Unassembled WGS sequence"/>
</dbReference>
<dbReference type="EMBL" id="JAQMPJ010000001">
    <property type="protein sequence ID" value="MDB9003578.1"/>
    <property type="molecule type" value="Genomic_DNA"/>
</dbReference>
<reference evidence="6" key="2">
    <citation type="submission" date="2017-04" db="EMBL/GenBank/DDBJ databases">
        <title>Function of individual gut microbiota members based on whole genome sequencing of pure cultures obtained from chicken caecum.</title>
        <authorList>
            <person name="Medvecky M."/>
            <person name="Cejkova D."/>
            <person name="Polansky O."/>
            <person name="Karasova D."/>
            <person name="Kubasova T."/>
            <person name="Cizek A."/>
            <person name="Rychlik I."/>
        </authorList>
    </citation>
    <scope>NUCLEOTIDE SEQUENCE [LARGE SCALE GENOMIC DNA]</scope>
    <source>
        <strain evidence="6">An199</strain>
    </source>
</reference>
<dbReference type="EMBL" id="JAQMPX010000038">
    <property type="protein sequence ID" value="MDB9138012.1"/>
    <property type="molecule type" value="Genomic_DNA"/>
</dbReference>
<dbReference type="EMBL" id="CYYK01000007">
    <property type="protein sequence ID" value="CUO41858.1"/>
    <property type="molecule type" value="Genomic_DNA"/>
</dbReference>
<dbReference type="EMBL" id="NFJX01000003">
    <property type="protein sequence ID" value="OUP21071.1"/>
    <property type="molecule type" value="Genomic_DNA"/>
</dbReference>
<evidence type="ECO:0000313" key="6">
    <source>
        <dbReference type="Proteomes" id="UP000195950"/>
    </source>
</evidence>
<dbReference type="Proteomes" id="UP001210126">
    <property type="component" value="Unassembled WGS sequence"/>
</dbReference>
<comment type="caution">
    <text evidence="4">The sequence shown here is derived from an EMBL/GenBank/DDBJ whole genome shotgun (WGS) entry which is preliminary data.</text>
</comment>
<accession>A0A174EYX1</accession>
<dbReference type="Proteomes" id="UP000195950">
    <property type="component" value="Unassembled WGS sequence"/>
</dbReference>
<evidence type="ECO:0000313" key="1">
    <source>
        <dbReference type="EMBL" id="CUO41858.1"/>
    </source>
</evidence>
<dbReference type="Proteomes" id="UP001211522">
    <property type="component" value="Unassembled WGS sequence"/>
</dbReference>
<evidence type="ECO:0000313" key="3">
    <source>
        <dbReference type="EMBL" id="MDB9138012.1"/>
    </source>
</evidence>
<dbReference type="RefSeq" id="WP_005856848.1">
    <property type="nucleotide sequence ID" value="NZ_BQOC01000001.1"/>
</dbReference>
<reference evidence="1 5" key="1">
    <citation type="submission" date="2015-09" db="EMBL/GenBank/DDBJ databases">
        <authorList>
            <consortium name="Pathogen Informatics"/>
        </authorList>
    </citation>
    <scope>NUCLEOTIDE SEQUENCE [LARGE SCALE GENOMIC DNA]</scope>
    <source>
        <strain evidence="1 5">2789STDY5608822</strain>
    </source>
</reference>
<proteinExistence type="predicted"/>
<reference evidence="2" key="4">
    <citation type="submission" date="2023-01" db="EMBL/GenBank/DDBJ databases">
        <title>Human gut microbiome strain richness.</title>
        <authorList>
            <person name="Chen-Liaw A."/>
        </authorList>
    </citation>
    <scope>NUCLEOTIDE SEQUENCE</scope>
    <source>
        <strain evidence="3">D35st1_E5_D35t1_190705</strain>
        <strain evidence="2">RTP21484st1_E5_RTP21484_190118</strain>
    </source>
</reference>
<evidence type="ECO:0000313" key="5">
    <source>
        <dbReference type="Proteomes" id="UP000095455"/>
    </source>
</evidence>
<protein>
    <recommendedName>
        <fullName evidence="7">DUF3352 domain-containing protein</fullName>
    </recommendedName>
</protein>
<gene>
    <name evidence="4" type="ORF">B5F32_04455</name>
    <name evidence="1" type="ORF">ERS852380_02253</name>
    <name evidence="2" type="ORF">PN599_00995</name>
    <name evidence="3" type="ORF">PN612_05730</name>
</gene>
<sequence>MRISKKDITAFFVLFLGTIVCVRYFYKHMNDEQFVATVDPYSLVVPSPTAIFAINRPPVFEKMILPMENIRKAFSDHTPAIFLSLIRQNLELSSFLIAYYPQGDVLYAPMDSHTAERIFKQLDVSFTFPAQQREETSVPVRYYPDVDKHFLGCYYHEGIFVASYNRRLLVETVERQQTYPAHVIPELTDLIRKKGKRGAMNLFIKSAPLHLRVQMNDSTEWRMKNQWLAMDLFYNEGSLCCFNEQPYEKALENFYPNLCDTITTRINRLFPQIKTTTQVSHDEAVAYFTVCGN</sequence>
<evidence type="ECO:0008006" key="7">
    <source>
        <dbReference type="Google" id="ProtNLM"/>
    </source>
</evidence>
<evidence type="ECO:0000313" key="4">
    <source>
        <dbReference type="EMBL" id="OUP21071.1"/>
    </source>
</evidence>
<dbReference type="AlphaFoldDB" id="A0A174EYX1"/>
<evidence type="ECO:0000313" key="2">
    <source>
        <dbReference type="EMBL" id="MDB9003578.1"/>
    </source>
</evidence>
<reference evidence="4" key="3">
    <citation type="journal article" date="2018" name="BMC Genomics">
        <title>Whole genome sequencing and function prediction of 133 gut anaerobes isolated from chicken caecum in pure cultures.</title>
        <authorList>
            <person name="Medvecky M."/>
            <person name="Cejkova D."/>
            <person name="Polansky O."/>
            <person name="Karasova D."/>
            <person name="Kubasova T."/>
            <person name="Cizek A."/>
            <person name="Rychlik I."/>
        </authorList>
    </citation>
    <scope>NUCLEOTIDE SEQUENCE</scope>
    <source>
        <strain evidence="4">An199</strain>
    </source>
</reference>
<organism evidence="4 6">
    <name type="scientific">Parabacteroides distasonis</name>
    <dbReference type="NCBI Taxonomy" id="823"/>
    <lineage>
        <taxon>Bacteria</taxon>
        <taxon>Pseudomonadati</taxon>
        <taxon>Bacteroidota</taxon>
        <taxon>Bacteroidia</taxon>
        <taxon>Bacteroidales</taxon>
        <taxon>Tannerellaceae</taxon>
        <taxon>Parabacteroides</taxon>
    </lineage>
</organism>
<name>A0A174EYX1_PARDI</name>